<dbReference type="Pfam" id="PF17389">
    <property type="entry name" value="Bac_rhamnosid6H"/>
    <property type="match status" value="1"/>
</dbReference>
<feature type="domain" description="Alpha-L-rhamnosidase C-terminal" evidence="7">
    <location>
        <begin position="668"/>
        <end position="736"/>
    </location>
</feature>
<dbReference type="InterPro" id="IPR035398">
    <property type="entry name" value="Bac_rhamnosid_C"/>
</dbReference>
<dbReference type="InterPro" id="IPR013737">
    <property type="entry name" value="Bac_rhamnosid_N"/>
</dbReference>
<protein>
    <recommendedName>
        <fullName evidence="2">alpha-L-rhamnosidase</fullName>
        <ecNumber evidence="2">3.2.1.40</ecNumber>
    </recommendedName>
</protein>
<dbReference type="Proteomes" id="UP000199072">
    <property type="component" value="Unassembled WGS sequence"/>
</dbReference>
<accession>A0A1G7IHK2</accession>
<keyword evidence="9" id="KW-1185">Reference proteome</keyword>
<gene>
    <name evidence="8" type="ORF">SAMN05216464_11333</name>
</gene>
<dbReference type="InterPro" id="IPR008902">
    <property type="entry name" value="Rhamnosid_concanavalin"/>
</dbReference>
<dbReference type="InterPro" id="IPR035396">
    <property type="entry name" value="Bac_rhamnosid6H"/>
</dbReference>
<dbReference type="GO" id="GO:0030596">
    <property type="term" value="F:alpha-L-rhamnosidase activity"/>
    <property type="evidence" value="ECO:0007669"/>
    <property type="project" value="UniProtKB-EC"/>
</dbReference>
<dbReference type="PANTHER" id="PTHR33307">
    <property type="entry name" value="ALPHA-RHAMNOSIDASE (EUROFUNG)"/>
    <property type="match status" value="1"/>
</dbReference>
<evidence type="ECO:0000259" key="6">
    <source>
        <dbReference type="Pfam" id="PF17389"/>
    </source>
</evidence>
<dbReference type="Gene3D" id="1.50.10.10">
    <property type="match status" value="1"/>
</dbReference>
<dbReference type="PANTHER" id="PTHR33307:SF6">
    <property type="entry name" value="ALPHA-RHAMNOSIDASE (EUROFUNG)-RELATED"/>
    <property type="match status" value="1"/>
</dbReference>
<dbReference type="InterPro" id="IPR016007">
    <property type="entry name" value="Alpha_rhamnosid"/>
</dbReference>
<feature type="domain" description="Alpha-L-rhamnosidase six-hairpin glycosidase" evidence="6">
    <location>
        <begin position="326"/>
        <end position="665"/>
    </location>
</feature>
<dbReference type="InterPro" id="IPR008928">
    <property type="entry name" value="6-hairpin_glycosidase_sf"/>
</dbReference>
<comment type="catalytic activity">
    <reaction evidence="1">
        <text>Hydrolysis of terminal non-reducing alpha-L-rhamnose residues in alpha-L-rhamnosides.</text>
        <dbReference type="EC" id="3.2.1.40"/>
    </reaction>
</comment>
<dbReference type="RefSeq" id="WP_091153107.1">
    <property type="nucleotide sequence ID" value="NZ_FNAI01000013.1"/>
</dbReference>
<dbReference type="STRING" id="1391627.SAMN05216464_11333"/>
<reference evidence="8 9" key="1">
    <citation type="submission" date="2016-10" db="EMBL/GenBank/DDBJ databases">
        <authorList>
            <person name="de Groot N.N."/>
        </authorList>
    </citation>
    <scope>NUCLEOTIDE SEQUENCE [LARGE SCALE GENOMIC DNA]</scope>
    <source>
        <strain evidence="8 9">47C3B</strain>
    </source>
</reference>
<dbReference type="InterPro" id="IPR012341">
    <property type="entry name" value="6hp_glycosidase-like_sf"/>
</dbReference>
<sequence length="752" mass="82857">MKHIRLFLLLAIIGPFPVLGQGKNTVFSGASWIGAPDTAVRYPLFKRNFSVEKLPGTAVLNITAHGFYIVYLNGKRIGDGELAPGWTSYHKRLLYQRHEVRALLQKGNNTLTVQLSPGFYSGNCGNFGDRKYGNSPALLLQLDADRSPLLCSGPQWNWAKGELLSSDIYDGETRDLRRKLSGWAPVRVFSADTALLLPQDHPPVRKFAPVVPVKTVTDVYGRITADFGQNMAAVVRVGMSGKAGDTLIVEHAELLDENADLSKNSLREARQTDRYILAGDQPVSLEPWFTYHGFRYARISLKRNGGFVPFRAAHIAALPMHTDLKEAGSFSCGNPALNRLQEAIRQSLLSNFVDIPTDCPQRTERLGWTGDAQATAAAACYNFDARSFYAKYLADLAADQYANGLVPNVIPDFQPDKIGGDAPGWADAATVIPWQLFELYGDTSLLRLQYPAMKKWVERMAGSAAANNGLWAVREGIVWGDWLAPEGGTDGGFLCQAFYCHSLDIVSRAAKALNMTGDLAAYDAWSGSALKAFRDVYLNGQGKRALSTQTAYVLTLAFGLCPEEQKKELVDKLLRDIADHGGHLNTGYLGTRYLLPVLVSSGNAKTAYRVLLKQDYPGWLYMLGKGATTLWESWDAILPDGSFNKERHSMNHHILGCIGEWFYSGIGGIRPVDPGFATVRIAPVVEESLGWAKVNYRSPHGLISSSWKISGGRVSLEVTIPKGTVAEIVVPNKDNTRFLTYRVRAGRYHYLN</sequence>
<organism evidence="8 9">
    <name type="scientific">Mucilaginibacter pineti</name>
    <dbReference type="NCBI Taxonomy" id="1391627"/>
    <lineage>
        <taxon>Bacteria</taxon>
        <taxon>Pseudomonadati</taxon>
        <taxon>Bacteroidota</taxon>
        <taxon>Sphingobacteriia</taxon>
        <taxon>Sphingobacteriales</taxon>
        <taxon>Sphingobacteriaceae</taxon>
        <taxon>Mucilaginibacter</taxon>
    </lineage>
</organism>
<proteinExistence type="predicted"/>
<name>A0A1G7IHK2_9SPHI</name>
<feature type="domain" description="Bacterial alpha-L-rhamnosidase N-terminal" evidence="5">
    <location>
        <begin position="57"/>
        <end position="206"/>
    </location>
</feature>
<keyword evidence="3" id="KW-0378">Hydrolase</keyword>
<feature type="domain" description="Alpha-L-rhamnosidase concanavalin-like" evidence="4">
    <location>
        <begin position="223"/>
        <end position="300"/>
    </location>
</feature>
<evidence type="ECO:0000313" key="9">
    <source>
        <dbReference type="Proteomes" id="UP000199072"/>
    </source>
</evidence>
<dbReference type="Gene3D" id="2.60.420.10">
    <property type="entry name" value="Maltose phosphorylase, domain 3"/>
    <property type="match status" value="1"/>
</dbReference>
<evidence type="ECO:0000256" key="1">
    <source>
        <dbReference type="ARBA" id="ARBA00001445"/>
    </source>
</evidence>
<dbReference type="SUPFAM" id="SSF48208">
    <property type="entry name" value="Six-hairpin glycosidases"/>
    <property type="match status" value="1"/>
</dbReference>
<evidence type="ECO:0000256" key="3">
    <source>
        <dbReference type="ARBA" id="ARBA00022801"/>
    </source>
</evidence>
<dbReference type="OrthoDB" id="9766741at2"/>
<dbReference type="AlphaFoldDB" id="A0A1G7IHK2"/>
<evidence type="ECO:0000259" key="5">
    <source>
        <dbReference type="Pfam" id="PF08531"/>
    </source>
</evidence>
<evidence type="ECO:0000259" key="4">
    <source>
        <dbReference type="Pfam" id="PF05592"/>
    </source>
</evidence>
<evidence type="ECO:0000259" key="7">
    <source>
        <dbReference type="Pfam" id="PF17390"/>
    </source>
</evidence>
<dbReference type="Pfam" id="PF17390">
    <property type="entry name" value="Bac_rhamnosid_C"/>
    <property type="match status" value="1"/>
</dbReference>
<dbReference type="Pfam" id="PF08531">
    <property type="entry name" value="Bac_rhamnosid_N"/>
    <property type="match status" value="1"/>
</dbReference>
<dbReference type="Gene3D" id="2.60.120.260">
    <property type="entry name" value="Galactose-binding domain-like"/>
    <property type="match status" value="2"/>
</dbReference>
<dbReference type="EC" id="3.2.1.40" evidence="2"/>
<dbReference type="GO" id="GO:0005975">
    <property type="term" value="P:carbohydrate metabolic process"/>
    <property type="evidence" value="ECO:0007669"/>
    <property type="project" value="InterPro"/>
</dbReference>
<dbReference type="Pfam" id="PF05592">
    <property type="entry name" value="Bac_rhamnosid"/>
    <property type="match status" value="1"/>
</dbReference>
<evidence type="ECO:0000256" key="2">
    <source>
        <dbReference type="ARBA" id="ARBA00012652"/>
    </source>
</evidence>
<evidence type="ECO:0000313" key="8">
    <source>
        <dbReference type="EMBL" id="SDF12172.1"/>
    </source>
</evidence>
<dbReference type="EMBL" id="FNAI01000013">
    <property type="protein sequence ID" value="SDF12172.1"/>
    <property type="molecule type" value="Genomic_DNA"/>
</dbReference>